<dbReference type="CDD" id="cd05247">
    <property type="entry name" value="UDP_G4E_1_SDR_e"/>
    <property type="match status" value="1"/>
</dbReference>
<dbReference type="InterPro" id="IPR005886">
    <property type="entry name" value="UDP_G4E"/>
</dbReference>
<dbReference type="SUPFAM" id="SSF51735">
    <property type="entry name" value="NAD(P)-binding Rossmann-fold domains"/>
    <property type="match status" value="1"/>
</dbReference>
<keyword evidence="8 10" id="KW-0413">Isomerase</keyword>
<dbReference type="EMBL" id="CP035631">
    <property type="protein sequence ID" value="WFF41706.1"/>
    <property type="molecule type" value="Genomic_DNA"/>
</dbReference>
<dbReference type="NCBIfam" id="TIGR01179">
    <property type="entry name" value="galE"/>
    <property type="match status" value="1"/>
</dbReference>
<dbReference type="Gene3D" id="3.90.25.10">
    <property type="entry name" value="UDP-galactose 4-epimerase, domain 1"/>
    <property type="match status" value="1"/>
</dbReference>
<dbReference type="PANTHER" id="PTHR43725:SF53">
    <property type="entry name" value="UDP-ARABINOSE 4-EPIMERASE 1"/>
    <property type="match status" value="1"/>
</dbReference>
<evidence type="ECO:0000313" key="13">
    <source>
        <dbReference type="Proteomes" id="UP001321526"/>
    </source>
</evidence>
<name>A0ABY8FKK8_9GAMM</name>
<dbReference type="EC" id="5.1.3.2" evidence="5 10"/>
<proteinExistence type="inferred from homology"/>
<keyword evidence="7 10" id="KW-0520">NAD</keyword>
<evidence type="ECO:0000256" key="2">
    <source>
        <dbReference type="ARBA" id="ARBA00001911"/>
    </source>
</evidence>
<evidence type="ECO:0000256" key="5">
    <source>
        <dbReference type="ARBA" id="ARBA00013189"/>
    </source>
</evidence>
<evidence type="ECO:0000256" key="8">
    <source>
        <dbReference type="ARBA" id="ARBA00023235"/>
    </source>
</evidence>
<accession>A0ABY8FKK8</accession>
<evidence type="ECO:0000256" key="6">
    <source>
        <dbReference type="ARBA" id="ARBA00018569"/>
    </source>
</evidence>
<sequence length="325" mass="35717">MSKGEILVVGGAGYIGSHMVEHLHRSGYRVTVLDNLSTGHADAVVNAELVVGDLGDREVLGRLFRSRAFDAVMHFAALSEVGASMTQPEAYYQNNVAKTMSLLAEMRSQGVDKFVFSSTAAVYGDAQESAIGESSDTSPINPYGWTKRFVEQVLRDYAHSYAFRSMIFRYFNAAGADPGGRLGERHDPETHLIPLLLQAASGRRADFTLFGRDYLTPDGSCVRDFIHVDDLCRAHRLGLEALLRGEQGDVFNLGSGVGYSVLQVIESVRRVTGCEVSVKTADRRAGDPGYLVADVAKVERALGWRPHYSLDEMVAHAWHFETGRR</sequence>
<protein>
    <recommendedName>
        <fullName evidence="6 10">UDP-glucose 4-epimerase</fullName>
        <ecNumber evidence="5 10">5.1.3.2</ecNumber>
    </recommendedName>
</protein>
<evidence type="ECO:0000256" key="9">
    <source>
        <dbReference type="ARBA" id="ARBA00023277"/>
    </source>
</evidence>
<evidence type="ECO:0000256" key="10">
    <source>
        <dbReference type="RuleBase" id="RU366046"/>
    </source>
</evidence>
<comment type="subunit">
    <text evidence="10">Homodimer.</text>
</comment>
<comment type="catalytic activity">
    <reaction evidence="1 10">
        <text>UDP-alpha-D-glucose = UDP-alpha-D-galactose</text>
        <dbReference type="Rhea" id="RHEA:22168"/>
        <dbReference type="ChEBI" id="CHEBI:58885"/>
        <dbReference type="ChEBI" id="CHEBI:66914"/>
        <dbReference type="EC" id="5.1.3.2"/>
    </reaction>
</comment>
<dbReference type="Proteomes" id="UP001321526">
    <property type="component" value="Chromosome"/>
</dbReference>
<comment type="similarity">
    <text evidence="4 10">Belongs to the NAD(P)-dependent epimerase/dehydratase family.</text>
</comment>
<feature type="domain" description="NAD-dependent epimerase/dehydratase" evidence="11">
    <location>
        <begin position="6"/>
        <end position="254"/>
    </location>
</feature>
<comment type="cofactor">
    <cofactor evidence="2 10">
        <name>NAD(+)</name>
        <dbReference type="ChEBI" id="CHEBI:57540"/>
    </cofactor>
</comment>
<keyword evidence="13" id="KW-1185">Reference proteome</keyword>
<evidence type="ECO:0000256" key="3">
    <source>
        <dbReference type="ARBA" id="ARBA00004947"/>
    </source>
</evidence>
<reference evidence="12 13" key="1">
    <citation type="submission" date="2019-01" db="EMBL/GenBank/DDBJ databases">
        <title>Genome sequence of Salinicola endophyticus REST5.</title>
        <authorList>
            <person name="Nascimento F.X."/>
        </authorList>
    </citation>
    <scope>NUCLEOTIDE SEQUENCE [LARGE SCALE GENOMIC DNA]</scope>
    <source>
        <strain evidence="12 13">REST5</strain>
    </source>
</reference>
<evidence type="ECO:0000256" key="1">
    <source>
        <dbReference type="ARBA" id="ARBA00000083"/>
    </source>
</evidence>
<gene>
    <name evidence="12" type="primary">galE</name>
    <name evidence="12" type="ORF">EVC62_09450</name>
</gene>
<comment type="pathway">
    <text evidence="3 10">Carbohydrate metabolism; galactose metabolism.</text>
</comment>
<dbReference type="PANTHER" id="PTHR43725">
    <property type="entry name" value="UDP-GLUCOSE 4-EPIMERASE"/>
    <property type="match status" value="1"/>
</dbReference>
<evidence type="ECO:0000259" key="11">
    <source>
        <dbReference type="Pfam" id="PF01370"/>
    </source>
</evidence>
<dbReference type="InterPro" id="IPR001509">
    <property type="entry name" value="Epimerase_deHydtase"/>
</dbReference>
<organism evidence="12 13">
    <name type="scientific">Salinicola endophyticus</name>
    <dbReference type="NCBI Taxonomy" id="1949083"/>
    <lineage>
        <taxon>Bacteria</taxon>
        <taxon>Pseudomonadati</taxon>
        <taxon>Pseudomonadota</taxon>
        <taxon>Gammaproteobacteria</taxon>
        <taxon>Oceanospirillales</taxon>
        <taxon>Halomonadaceae</taxon>
        <taxon>Salinicola</taxon>
    </lineage>
</organism>
<evidence type="ECO:0000313" key="12">
    <source>
        <dbReference type="EMBL" id="WFF41706.1"/>
    </source>
</evidence>
<evidence type="ECO:0000256" key="7">
    <source>
        <dbReference type="ARBA" id="ARBA00023027"/>
    </source>
</evidence>
<dbReference type="RefSeq" id="WP_110675740.1">
    <property type="nucleotide sequence ID" value="NZ_CP035631.1"/>
</dbReference>
<evidence type="ECO:0000256" key="4">
    <source>
        <dbReference type="ARBA" id="ARBA00007637"/>
    </source>
</evidence>
<dbReference type="GO" id="GO:0003978">
    <property type="term" value="F:UDP-glucose 4-epimerase activity"/>
    <property type="evidence" value="ECO:0007669"/>
    <property type="project" value="UniProtKB-EC"/>
</dbReference>
<dbReference type="InterPro" id="IPR036291">
    <property type="entry name" value="NAD(P)-bd_dom_sf"/>
</dbReference>
<dbReference type="Gene3D" id="3.40.50.720">
    <property type="entry name" value="NAD(P)-binding Rossmann-like Domain"/>
    <property type="match status" value="1"/>
</dbReference>
<dbReference type="Pfam" id="PF01370">
    <property type="entry name" value="Epimerase"/>
    <property type="match status" value="1"/>
</dbReference>
<keyword evidence="9 10" id="KW-0119">Carbohydrate metabolism</keyword>